<evidence type="ECO:0000313" key="12">
    <source>
        <dbReference type="EMBL" id="RRD88746.1"/>
    </source>
</evidence>
<evidence type="ECO:0000256" key="7">
    <source>
        <dbReference type="ARBA" id="ARBA00023237"/>
    </source>
</evidence>
<keyword evidence="12" id="KW-0675">Receptor</keyword>
<dbReference type="NCBIfam" id="TIGR04057">
    <property type="entry name" value="SusC_RagA_signa"/>
    <property type="match status" value="1"/>
</dbReference>
<dbReference type="InterPro" id="IPR023996">
    <property type="entry name" value="TonB-dep_OMP_SusC/RagA"/>
</dbReference>
<dbReference type="SUPFAM" id="SSF49464">
    <property type="entry name" value="Carboxypeptidase regulatory domain-like"/>
    <property type="match status" value="1"/>
</dbReference>
<dbReference type="Gene3D" id="2.60.40.1120">
    <property type="entry name" value="Carboxypeptidase-like, regulatory domain"/>
    <property type="match status" value="1"/>
</dbReference>
<evidence type="ECO:0000256" key="5">
    <source>
        <dbReference type="ARBA" id="ARBA00023077"/>
    </source>
</evidence>
<keyword evidence="7 8" id="KW-0998">Cell outer membrane</keyword>
<keyword evidence="5 9" id="KW-0798">TonB box</keyword>
<evidence type="ECO:0000256" key="8">
    <source>
        <dbReference type="PROSITE-ProRule" id="PRU01360"/>
    </source>
</evidence>
<dbReference type="Pfam" id="PF13715">
    <property type="entry name" value="CarbopepD_reg_2"/>
    <property type="match status" value="1"/>
</dbReference>
<dbReference type="InterPro" id="IPR036942">
    <property type="entry name" value="Beta-barrel_TonB_sf"/>
</dbReference>
<dbReference type="AlphaFoldDB" id="A0A3P2A1I7"/>
<evidence type="ECO:0000259" key="10">
    <source>
        <dbReference type="Pfam" id="PF00593"/>
    </source>
</evidence>
<protein>
    <submittedName>
        <fullName evidence="12">TonB-dependent receptor</fullName>
    </submittedName>
</protein>
<evidence type="ECO:0000256" key="3">
    <source>
        <dbReference type="ARBA" id="ARBA00022452"/>
    </source>
</evidence>
<dbReference type="InterPro" id="IPR037066">
    <property type="entry name" value="Plug_dom_sf"/>
</dbReference>
<organism evidence="12 13">
    <name type="scientific">Prevotella heparinolytica</name>
    <dbReference type="NCBI Taxonomy" id="28113"/>
    <lineage>
        <taxon>Bacteria</taxon>
        <taxon>Pseudomonadati</taxon>
        <taxon>Bacteroidota</taxon>
        <taxon>Bacteroidia</taxon>
        <taxon>Bacteroidales</taxon>
        <taxon>Bacteroidaceae</taxon>
        <taxon>Bacteroides</taxon>
    </lineage>
</organism>
<keyword evidence="3 8" id="KW-1134">Transmembrane beta strand</keyword>
<dbReference type="InterPro" id="IPR023997">
    <property type="entry name" value="TonB-dep_OMP_SusC/RagA_CS"/>
</dbReference>
<reference evidence="12 13" key="1">
    <citation type="submission" date="2018-11" db="EMBL/GenBank/DDBJ databases">
        <title>Genomes From Bacteria Associated with the Canine Oral Cavity: a Test Case for Automated Genome-Based Taxonomic Assignment.</title>
        <authorList>
            <person name="Coil D.A."/>
            <person name="Jospin G."/>
            <person name="Darling A.E."/>
            <person name="Wallis C."/>
            <person name="Davis I.J."/>
            <person name="Harris S."/>
            <person name="Eisen J.A."/>
            <person name="Holcombe L.J."/>
            <person name="O'Flynn C."/>
        </authorList>
    </citation>
    <scope>NUCLEOTIDE SEQUENCE [LARGE SCALE GENOMIC DNA]</scope>
    <source>
        <strain evidence="12 13">OH1047_COT-310</strain>
    </source>
</reference>
<dbReference type="RefSeq" id="WP_125239824.1">
    <property type="nucleotide sequence ID" value="NZ_RQYF01000071.1"/>
</dbReference>
<evidence type="ECO:0000313" key="13">
    <source>
        <dbReference type="Proteomes" id="UP000279562"/>
    </source>
</evidence>
<dbReference type="Gene3D" id="2.170.130.10">
    <property type="entry name" value="TonB-dependent receptor, plug domain"/>
    <property type="match status" value="1"/>
</dbReference>
<keyword evidence="6 8" id="KW-0472">Membrane</keyword>
<dbReference type="InterPro" id="IPR008969">
    <property type="entry name" value="CarboxyPept-like_regulatory"/>
</dbReference>
<comment type="similarity">
    <text evidence="8 9">Belongs to the TonB-dependent receptor family.</text>
</comment>
<dbReference type="InterPro" id="IPR012910">
    <property type="entry name" value="Plug_dom"/>
</dbReference>
<gene>
    <name evidence="12" type="ORF">EII33_11470</name>
</gene>
<dbReference type="InterPro" id="IPR039426">
    <property type="entry name" value="TonB-dep_rcpt-like"/>
</dbReference>
<evidence type="ECO:0000256" key="2">
    <source>
        <dbReference type="ARBA" id="ARBA00022448"/>
    </source>
</evidence>
<dbReference type="Proteomes" id="UP000279562">
    <property type="component" value="Unassembled WGS sequence"/>
</dbReference>
<feature type="domain" description="TonB-dependent receptor plug" evidence="11">
    <location>
        <begin position="118"/>
        <end position="233"/>
    </location>
</feature>
<keyword evidence="4 8" id="KW-0812">Transmembrane</keyword>
<accession>A0A3P2A1I7</accession>
<dbReference type="Pfam" id="PF07715">
    <property type="entry name" value="Plug"/>
    <property type="match status" value="1"/>
</dbReference>
<dbReference type="GO" id="GO:0009279">
    <property type="term" value="C:cell outer membrane"/>
    <property type="evidence" value="ECO:0007669"/>
    <property type="project" value="UniProtKB-SubCell"/>
</dbReference>
<sequence length="1027" mass="113151">MKQVNLRICRTILPLFLGLFLSIGVYAQNITVKGHVKDAMGSVIGANVVEKGNTSNGTITDLDGNFTLSVRKGATLIVSFIGYKSQEVAAAENLVVTLQDDAELLSEVVVIGYGVAKKNDLTGSVTAIKPDEMNKGLVTNAQDMMQGKIAGVNVTTGGGTPGGGATVRIRGGSSLNASNDPLIVIDGLAMDNQGVKGLANPLSMVNPADIETFTVLKDASATAIYGSRGSNGVIIITTKKGRSGAKPSITYNGNISVSSKKKTIDVMNGQEYGEFIEKIYGVDSEPWLLMAGAVKDKDGNVVGLTNAVKEGDAYRYNNTDWQDEIYRTAISHDHNVTIAGGLKNMPYRVSLGYTNQDGILKTSNFERYTATVNISPKFFDDHLTVNLNAKGMIANNRYADGGAIGSAVYMIPTFSVQNSGETYQKWFGGYSQWTSDGTALNDPTWTVTSNQDATKNPVSLLNQKDDTANSKSFIGNAEFDYKVHGLEDLRLHMNVGGDFSTGKQTTVISPYSVFNNCNYYGWDGWEKVTKYNKMFNAYAQYMKDFSDVHHFDIMGGYEWQHFYHKGEKDGWGLYQSTNTVKPGEQFRRDAKVWKSENYLVSFFGRANYTLLDRYMLTATVRYDGSSRFKDHWALFPSFAFGWRVKEEAFLKDVDVLSDLKLRLGYGQTGQQEGIGDYNYFASYNVSTGIGSSYPLLDSEGILYRPNAYNADLTWETTTTYNAGLDFGFWNGKLSGSVDYYYRKTTDLLNTVYVPAGSNFRNQVTSNIGSLKNTGVEIALTYRPIQTKDLSWEITANATYNKNEITELIGEKGYFVPTGGISAGTGGNCQAHAVGHPASSFYVFQQVYDKNGMPMEGVYVDRNGDGIVNQDDKYFYKSPVAPWTAGLSSKLMWKNWDFGFSLRASFNNYVYNDLEAGSSNINKGNIYRLGFMSNIPTMALAKAWQTNDNVLSDYFVQNASFLKCDNITLGYSFDLLFGHKISGRVYGAVTNVFTITNYKGIDPEVFGGIDNNLYPRPFTAQLGLTLNF</sequence>
<proteinExistence type="inferred from homology"/>
<dbReference type="SUPFAM" id="SSF56935">
    <property type="entry name" value="Porins"/>
    <property type="match status" value="1"/>
</dbReference>
<feature type="domain" description="TonB-dependent receptor-like beta-barrel" evidence="10">
    <location>
        <begin position="420"/>
        <end position="912"/>
    </location>
</feature>
<name>A0A3P2A1I7_9BACE</name>
<comment type="subcellular location">
    <subcellularLocation>
        <location evidence="1 8">Cell outer membrane</location>
        <topology evidence="1 8">Multi-pass membrane protein</topology>
    </subcellularLocation>
</comment>
<dbReference type="Pfam" id="PF00593">
    <property type="entry name" value="TonB_dep_Rec_b-barrel"/>
    <property type="match status" value="1"/>
</dbReference>
<dbReference type="Gene3D" id="2.40.170.20">
    <property type="entry name" value="TonB-dependent receptor, beta-barrel domain"/>
    <property type="match status" value="1"/>
</dbReference>
<comment type="caution">
    <text evidence="12">The sequence shown here is derived from an EMBL/GenBank/DDBJ whole genome shotgun (WGS) entry which is preliminary data.</text>
</comment>
<keyword evidence="2 8" id="KW-0813">Transport</keyword>
<dbReference type="NCBIfam" id="TIGR04056">
    <property type="entry name" value="OMP_RagA_SusC"/>
    <property type="match status" value="1"/>
</dbReference>
<dbReference type="PROSITE" id="PS52016">
    <property type="entry name" value="TONB_DEPENDENT_REC_3"/>
    <property type="match status" value="1"/>
</dbReference>
<evidence type="ECO:0000259" key="11">
    <source>
        <dbReference type="Pfam" id="PF07715"/>
    </source>
</evidence>
<evidence type="ECO:0000256" key="9">
    <source>
        <dbReference type="RuleBase" id="RU003357"/>
    </source>
</evidence>
<dbReference type="InterPro" id="IPR000531">
    <property type="entry name" value="Beta-barrel_TonB"/>
</dbReference>
<evidence type="ECO:0000256" key="4">
    <source>
        <dbReference type="ARBA" id="ARBA00022692"/>
    </source>
</evidence>
<evidence type="ECO:0000256" key="6">
    <source>
        <dbReference type="ARBA" id="ARBA00023136"/>
    </source>
</evidence>
<evidence type="ECO:0000256" key="1">
    <source>
        <dbReference type="ARBA" id="ARBA00004571"/>
    </source>
</evidence>
<keyword evidence="13" id="KW-1185">Reference proteome</keyword>
<dbReference type="EMBL" id="RQYF01000071">
    <property type="protein sequence ID" value="RRD88746.1"/>
    <property type="molecule type" value="Genomic_DNA"/>
</dbReference>